<dbReference type="CDD" id="cd12417">
    <property type="entry name" value="RRM_SAFB_like"/>
    <property type="match status" value="1"/>
</dbReference>
<feature type="compositionally biased region" description="Basic and acidic residues" evidence="5">
    <location>
        <begin position="626"/>
        <end position="636"/>
    </location>
</feature>
<feature type="domain" description="RRM" evidence="6">
    <location>
        <begin position="223"/>
        <end position="301"/>
    </location>
</feature>
<dbReference type="Gene3D" id="1.10.720.30">
    <property type="entry name" value="SAP domain"/>
    <property type="match status" value="1"/>
</dbReference>
<evidence type="ECO:0000256" key="4">
    <source>
        <dbReference type="PROSITE-ProRule" id="PRU00176"/>
    </source>
</evidence>
<feature type="compositionally biased region" description="Low complexity" evidence="5">
    <location>
        <begin position="601"/>
        <end position="613"/>
    </location>
</feature>
<keyword evidence="2 4" id="KW-0694">RNA-binding</keyword>
<feature type="compositionally biased region" description="Basic residues" evidence="5">
    <location>
        <begin position="383"/>
        <end position="392"/>
    </location>
</feature>
<dbReference type="SMART" id="SM00513">
    <property type="entry name" value="SAP"/>
    <property type="match status" value="1"/>
</dbReference>
<feature type="compositionally biased region" description="Polar residues" evidence="5">
    <location>
        <begin position="202"/>
        <end position="219"/>
    </location>
</feature>
<dbReference type="PROSITE" id="PS50102">
    <property type="entry name" value="RRM"/>
    <property type="match status" value="1"/>
</dbReference>
<feature type="compositionally biased region" description="Polar residues" evidence="5">
    <location>
        <begin position="748"/>
        <end position="765"/>
    </location>
</feature>
<dbReference type="Gene3D" id="3.30.70.330">
    <property type="match status" value="1"/>
</dbReference>
<dbReference type="InterPro" id="IPR051738">
    <property type="entry name" value="SAF_Modulators"/>
</dbReference>
<dbReference type="GO" id="GO:0003723">
    <property type="term" value="F:RNA binding"/>
    <property type="evidence" value="ECO:0007669"/>
    <property type="project" value="UniProtKB-UniRule"/>
</dbReference>
<feature type="compositionally biased region" description="Basic and acidic residues" evidence="5">
    <location>
        <begin position="328"/>
        <end position="361"/>
    </location>
</feature>
<comment type="caution">
    <text evidence="8">The sequence shown here is derived from an EMBL/GenBank/DDBJ whole genome shotgun (WGS) entry which is preliminary data.</text>
</comment>
<evidence type="ECO:0000313" key="8">
    <source>
        <dbReference type="EMBL" id="KAK9718947.1"/>
    </source>
</evidence>
<comment type="subcellular location">
    <subcellularLocation>
        <location evidence="1">Nucleus</location>
    </subcellularLocation>
</comment>
<dbReference type="InterPro" id="IPR003034">
    <property type="entry name" value="SAP_dom"/>
</dbReference>
<feature type="domain" description="SAP" evidence="7">
    <location>
        <begin position="9"/>
        <end position="43"/>
    </location>
</feature>
<keyword evidence="9" id="KW-1185">Reference proteome</keyword>
<feature type="region of interest" description="Disordered" evidence="5">
    <location>
        <begin position="489"/>
        <end position="793"/>
    </location>
</feature>
<name>A0AAW1KHB0_POPJA</name>
<dbReference type="GO" id="GO:0050684">
    <property type="term" value="P:regulation of mRNA processing"/>
    <property type="evidence" value="ECO:0007669"/>
    <property type="project" value="TreeGrafter"/>
</dbReference>
<dbReference type="InterPro" id="IPR036361">
    <property type="entry name" value="SAP_dom_sf"/>
</dbReference>
<feature type="compositionally biased region" description="Polar residues" evidence="5">
    <location>
        <begin position="727"/>
        <end position="740"/>
    </location>
</feature>
<dbReference type="InterPro" id="IPR012677">
    <property type="entry name" value="Nucleotide-bd_a/b_plait_sf"/>
</dbReference>
<evidence type="ECO:0000256" key="5">
    <source>
        <dbReference type="SAM" id="MobiDB-lite"/>
    </source>
</evidence>
<sequence>MSDSEPRKLADLRVVHLKAELEKRGLDKTGVKQILVERLQKALVDEGLDPEVYQFDMSDKKQKTPVATNNADAEDDQNDDGGEKEADQSEQKEEESGDAAKEGSTNKTDEKEAGNQKSGDQKQEGDATTAQDNKEESPIQLTLEEEEVLHDNDAEAADPAAKENPNASDEKKSTKDAPETAKETADINPAQQDSKKDEKTAGENSEAASNTKVKGGISDSQNRNLWITNISQNTRATELKQALSAYGKVIGAKVVINARYPGACCYGYVKMETVEDANNCISKLNNTELNGQIIRIEKVRPEHLNPNLNINKRADREKSRPKSSTVNKPDKDDKNKAHPDKDDKKLEKPGEKKDKPEESAKAEGNVGDKPALKRSRSGDRRSRDRHRRRSRSRERTERSLSSKSRRREREMVLTFDKIKDERDRERMRERERLIREEKRRREEALRQREIERRQRNEAQRLEREREKLRIERERLERERADLMLLERERQKLEREKLELEKMELERVKMRIQEEERRKRPAPYSRDRSYEDRKRVPNERHFEEPPPPPRFDPPPSAKTQQPSPPSNKFKSSNKSHTNLEKGDNFSHKRDRHYDGEQRSHPQSSSAIQQRSSSQTMVKYNSEVFNFNRERDMPRGREAPGPSVSKYNSQGVPKESRYSDHDRDRSPHFRGNVRDDRDRRPIGDHKGDMRSSRGDHRYNEPPKDPNRFERGSAGGGGGGGVWGHSSQGKVFNSNTTNSQQKTWGKDSWRQSDSSGGNSDRWNSSGSRNGAPLTGSSFSNNSNMMNMGPSCPPPPGINNYVTDRYDYKGGMSYIRK</sequence>
<dbReference type="AlphaFoldDB" id="A0AAW1KHB0"/>
<feature type="compositionally biased region" description="Basic and acidic residues" evidence="5">
    <location>
        <begin position="168"/>
        <end position="185"/>
    </location>
</feature>
<feature type="region of interest" description="Disordered" evidence="5">
    <location>
        <begin position="305"/>
        <end position="430"/>
    </location>
</feature>
<feature type="compositionally biased region" description="Basic and acidic residues" evidence="5">
    <location>
        <begin position="489"/>
        <end position="517"/>
    </location>
</feature>
<dbReference type="GO" id="GO:0005634">
    <property type="term" value="C:nucleus"/>
    <property type="evidence" value="ECO:0007669"/>
    <property type="project" value="UniProtKB-SubCell"/>
</dbReference>
<feature type="compositionally biased region" description="Basic and acidic residues" evidence="5">
    <location>
        <begin position="652"/>
        <end position="708"/>
    </location>
</feature>
<evidence type="ECO:0000256" key="3">
    <source>
        <dbReference type="ARBA" id="ARBA00023242"/>
    </source>
</evidence>
<keyword evidence="3" id="KW-0539">Nucleus</keyword>
<proteinExistence type="predicted"/>
<reference evidence="8 9" key="1">
    <citation type="journal article" date="2024" name="BMC Genomics">
        <title>De novo assembly and annotation of Popillia japonica's genome with initial clues to its potential as an invasive pest.</title>
        <authorList>
            <person name="Cucini C."/>
            <person name="Boschi S."/>
            <person name="Funari R."/>
            <person name="Cardaioli E."/>
            <person name="Iannotti N."/>
            <person name="Marturano G."/>
            <person name="Paoli F."/>
            <person name="Bruttini M."/>
            <person name="Carapelli A."/>
            <person name="Frati F."/>
            <person name="Nardi F."/>
        </authorList>
    </citation>
    <scope>NUCLEOTIDE SEQUENCE [LARGE SCALE GENOMIC DNA]</scope>
    <source>
        <strain evidence="8">DMR45628</strain>
    </source>
</reference>
<evidence type="ECO:0000256" key="2">
    <source>
        <dbReference type="ARBA" id="ARBA00022884"/>
    </source>
</evidence>
<feature type="compositionally biased region" description="Basic and acidic residues" evidence="5">
    <location>
        <begin position="576"/>
        <end position="598"/>
    </location>
</feature>
<dbReference type="Proteomes" id="UP001458880">
    <property type="component" value="Unassembled WGS sequence"/>
</dbReference>
<organism evidence="8 9">
    <name type="scientific">Popillia japonica</name>
    <name type="common">Japanese beetle</name>
    <dbReference type="NCBI Taxonomy" id="7064"/>
    <lineage>
        <taxon>Eukaryota</taxon>
        <taxon>Metazoa</taxon>
        <taxon>Ecdysozoa</taxon>
        <taxon>Arthropoda</taxon>
        <taxon>Hexapoda</taxon>
        <taxon>Insecta</taxon>
        <taxon>Pterygota</taxon>
        <taxon>Neoptera</taxon>
        <taxon>Endopterygota</taxon>
        <taxon>Coleoptera</taxon>
        <taxon>Polyphaga</taxon>
        <taxon>Scarabaeiformia</taxon>
        <taxon>Scarabaeidae</taxon>
        <taxon>Rutelinae</taxon>
        <taxon>Popillia</taxon>
    </lineage>
</organism>
<feature type="compositionally biased region" description="Low complexity" evidence="5">
    <location>
        <begin position="772"/>
        <end position="786"/>
    </location>
</feature>
<dbReference type="SMART" id="SM00360">
    <property type="entry name" value="RRM"/>
    <property type="match status" value="1"/>
</dbReference>
<dbReference type="SUPFAM" id="SSF68906">
    <property type="entry name" value="SAP domain"/>
    <property type="match status" value="1"/>
</dbReference>
<dbReference type="GO" id="GO:0043565">
    <property type="term" value="F:sequence-specific DNA binding"/>
    <property type="evidence" value="ECO:0007669"/>
    <property type="project" value="TreeGrafter"/>
</dbReference>
<feature type="compositionally biased region" description="Basic and acidic residues" evidence="5">
    <location>
        <begin position="81"/>
        <end position="91"/>
    </location>
</feature>
<feature type="region of interest" description="Disordered" evidence="5">
    <location>
        <begin position="42"/>
        <end position="219"/>
    </location>
</feature>
<dbReference type="InterPro" id="IPR000504">
    <property type="entry name" value="RRM_dom"/>
</dbReference>
<dbReference type="GO" id="GO:0006357">
    <property type="term" value="P:regulation of transcription by RNA polymerase II"/>
    <property type="evidence" value="ECO:0007669"/>
    <property type="project" value="TreeGrafter"/>
</dbReference>
<dbReference type="EMBL" id="JASPKY010000224">
    <property type="protein sequence ID" value="KAK9718947.1"/>
    <property type="molecule type" value="Genomic_DNA"/>
</dbReference>
<accession>A0AAW1KHB0</accession>
<feature type="compositionally biased region" description="Polar residues" evidence="5">
    <location>
        <begin position="614"/>
        <end position="623"/>
    </location>
</feature>
<dbReference type="Pfam" id="PF00076">
    <property type="entry name" value="RRM_1"/>
    <property type="match status" value="1"/>
</dbReference>
<feature type="compositionally biased region" description="Basic and acidic residues" evidence="5">
    <location>
        <begin position="407"/>
        <end position="430"/>
    </location>
</feature>
<dbReference type="PROSITE" id="PS50800">
    <property type="entry name" value="SAP"/>
    <property type="match status" value="1"/>
</dbReference>
<evidence type="ECO:0000313" key="9">
    <source>
        <dbReference type="Proteomes" id="UP001458880"/>
    </source>
</evidence>
<feature type="compositionally biased region" description="Basic and acidic residues" evidence="5">
    <location>
        <begin position="107"/>
        <end position="125"/>
    </location>
</feature>
<dbReference type="PANTHER" id="PTHR15683:SF8">
    <property type="entry name" value="SCAFFOLD ATTACHMENT FACTOR B, ISOFORM B"/>
    <property type="match status" value="1"/>
</dbReference>
<dbReference type="PANTHER" id="PTHR15683">
    <property type="entry name" value="SCAFFOLD ATTACHMENT FACTOR B-RELATED"/>
    <property type="match status" value="1"/>
</dbReference>
<evidence type="ECO:0000259" key="6">
    <source>
        <dbReference type="PROSITE" id="PS50102"/>
    </source>
</evidence>
<feature type="compositionally biased region" description="Low complexity" evidence="5">
    <location>
        <begin position="565"/>
        <end position="574"/>
    </location>
</feature>
<evidence type="ECO:0000259" key="7">
    <source>
        <dbReference type="PROSITE" id="PS50800"/>
    </source>
</evidence>
<dbReference type="InterPro" id="IPR035979">
    <property type="entry name" value="RBD_domain_sf"/>
</dbReference>
<feature type="compositionally biased region" description="Basic and acidic residues" evidence="5">
    <location>
        <begin position="524"/>
        <end position="543"/>
    </location>
</feature>
<gene>
    <name evidence="8" type="ORF">QE152_g22925</name>
</gene>
<feature type="compositionally biased region" description="Pro residues" evidence="5">
    <location>
        <begin position="544"/>
        <end position="555"/>
    </location>
</feature>
<feature type="compositionally biased region" description="Gly residues" evidence="5">
    <location>
        <begin position="710"/>
        <end position="720"/>
    </location>
</feature>
<dbReference type="Pfam" id="PF02037">
    <property type="entry name" value="SAP"/>
    <property type="match status" value="1"/>
</dbReference>
<evidence type="ECO:0000256" key="1">
    <source>
        <dbReference type="ARBA" id="ARBA00004123"/>
    </source>
</evidence>
<protein>
    <submittedName>
        <fullName evidence="8">SAP domain</fullName>
    </submittedName>
</protein>
<dbReference type="SUPFAM" id="SSF54928">
    <property type="entry name" value="RNA-binding domain, RBD"/>
    <property type="match status" value="1"/>
</dbReference>